<dbReference type="GO" id="GO:1990281">
    <property type="term" value="C:efflux pump complex"/>
    <property type="evidence" value="ECO:0007669"/>
    <property type="project" value="TreeGrafter"/>
</dbReference>
<keyword evidence="2" id="KW-0732">Signal</keyword>
<protein>
    <submittedName>
        <fullName evidence="6">RND family efflux system, membrane fusion protein</fullName>
    </submittedName>
</protein>
<comment type="similarity">
    <text evidence="1">Belongs to the membrane fusion protein (MFP) (TC 8.A.1) family.</text>
</comment>
<evidence type="ECO:0000259" key="3">
    <source>
        <dbReference type="Pfam" id="PF25876"/>
    </source>
</evidence>
<dbReference type="Proteomes" id="UP000503483">
    <property type="component" value="Chromosome"/>
</dbReference>
<dbReference type="Pfam" id="PF25876">
    <property type="entry name" value="HH_MFP_RND"/>
    <property type="match status" value="1"/>
</dbReference>
<dbReference type="Gene3D" id="1.10.287.470">
    <property type="entry name" value="Helix hairpin bin"/>
    <property type="match status" value="1"/>
</dbReference>
<dbReference type="GO" id="GO:0015562">
    <property type="term" value="F:efflux transmembrane transporter activity"/>
    <property type="evidence" value="ECO:0007669"/>
    <property type="project" value="TreeGrafter"/>
</dbReference>
<dbReference type="InterPro" id="IPR006143">
    <property type="entry name" value="RND_pump_MFP"/>
</dbReference>
<dbReference type="Gene3D" id="2.40.50.100">
    <property type="match status" value="1"/>
</dbReference>
<evidence type="ECO:0000313" key="7">
    <source>
        <dbReference type="Proteomes" id="UP000503483"/>
    </source>
</evidence>
<feature type="domain" description="Multidrug resistance protein MdtA-like alpha-helical hairpin" evidence="3">
    <location>
        <begin position="106"/>
        <end position="169"/>
    </location>
</feature>
<dbReference type="KEGG" id="paco:AACT_2276"/>
<dbReference type="Pfam" id="PF25954">
    <property type="entry name" value="Beta-barrel_RND_2"/>
    <property type="match status" value="1"/>
</dbReference>
<dbReference type="AlphaFoldDB" id="A0A6M8EMT8"/>
<evidence type="ECO:0000259" key="5">
    <source>
        <dbReference type="Pfam" id="PF25954"/>
    </source>
</evidence>
<dbReference type="Gene3D" id="2.40.420.20">
    <property type="match status" value="1"/>
</dbReference>
<sequence length="368" mass="41527">MRKFLKLNILVVLVLFFAACQKKEENKVEDVVKSVFAINPILKDENQNRVFNATASSSNQTKLSFKVQGNLNYFKSQIGDEVKKGDLIARLDSKPYELRVSQIEYALSEANASLQNAKSTYERTKKLYINQNSSVSDIDNARAVFWASSAKVKNITQELEYAKLQLSYTNLYAPINGYISAKYVNENENIALGTPIILISDKLVDEVRIQVPEVFINKIKKDSSVKVLFNSIDSKPFEAKISEISKYASQTEKTYLVIAKLQDSSSLIKAGMSADVYFDVEDKTKTIEYLVPSNSVLNDKNGYFVYVLKNQDGKYFVKRKDIKVANLIKEGFEITEGLDKNDLVLKAGMSEVFENMEVVIANIKELGN</sequence>
<dbReference type="InterPro" id="IPR058624">
    <property type="entry name" value="MdtA-like_HH"/>
</dbReference>
<feature type="domain" description="CusB-like beta-barrel" evidence="5">
    <location>
        <begin position="207"/>
        <end position="278"/>
    </location>
</feature>
<evidence type="ECO:0000256" key="1">
    <source>
        <dbReference type="ARBA" id="ARBA00009477"/>
    </source>
</evidence>
<evidence type="ECO:0000259" key="4">
    <source>
        <dbReference type="Pfam" id="PF25917"/>
    </source>
</evidence>
<feature type="chain" id="PRO_5026808638" evidence="2">
    <location>
        <begin position="23"/>
        <end position="368"/>
    </location>
</feature>
<dbReference type="EMBL" id="CP042652">
    <property type="protein sequence ID" value="QKE29399.1"/>
    <property type="molecule type" value="Genomic_DNA"/>
</dbReference>
<keyword evidence="7" id="KW-1185">Reference proteome</keyword>
<feature type="domain" description="Multidrug resistance protein MdtA-like barrel-sandwich hybrid" evidence="4">
    <location>
        <begin position="63"/>
        <end position="194"/>
    </location>
</feature>
<dbReference type="Gene3D" id="2.40.30.170">
    <property type="match status" value="1"/>
</dbReference>
<name>A0A6M8EMT8_9BACT</name>
<gene>
    <name evidence="6" type="ORF">AACT_2276</name>
</gene>
<organism evidence="6 7">
    <name type="scientific">Arcobacter acticola</name>
    <dbReference type="NCBI Taxonomy" id="1849015"/>
    <lineage>
        <taxon>Bacteria</taxon>
        <taxon>Pseudomonadati</taxon>
        <taxon>Campylobacterota</taxon>
        <taxon>Epsilonproteobacteria</taxon>
        <taxon>Campylobacterales</taxon>
        <taxon>Arcobacteraceae</taxon>
        <taxon>Arcobacter</taxon>
    </lineage>
</organism>
<dbReference type="PANTHER" id="PTHR30469">
    <property type="entry name" value="MULTIDRUG RESISTANCE PROTEIN MDTA"/>
    <property type="match status" value="1"/>
</dbReference>
<dbReference type="RefSeq" id="WP_172127078.1">
    <property type="nucleotide sequence ID" value="NZ_CP042652.1"/>
</dbReference>
<reference evidence="6 7" key="1">
    <citation type="submission" date="2019-08" db="EMBL/GenBank/DDBJ databases">
        <title>Complete genome sequence of Arcobacter acticola.</title>
        <authorList>
            <person name="Miller W."/>
        </authorList>
    </citation>
    <scope>NUCLEOTIDE SEQUENCE [LARGE SCALE GENOMIC DNA]</scope>
    <source>
        <strain evidence="6 7">KCTC 52212</strain>
    </source>
</reference>
<evidence type="ECO:0000313" key="6">
    <source>
        <dbReference type="EMBL" id="QKE29399.1"/>
    </source>
</evidence>
<dbReference type="InterPro" id="IPR058625">
    <property type="entry name" value="MdtA-like_BSH"/>
</dbReference>
<evidence type="ECO:0000256" key="2">
    <source>
        <dbReference type="SAM" id="SignalP"/>
    </source>
</evidence>
<accession>A0A6M8EMT8</accession>
<dbReference type="Pfam" id="PF25917">
    <property type="entry name" value="BSH_RND"/>
    <property type="match status" value="1"/>
</dbReference>
<dbReference type="PANTHER" id="PTHR30469:SF20">
    <property type="entry name" value="EFFLUX RND TRANSPORTER PERIPLASMIC ADAPTOR SUBUNIT"/>
    <property type="match status" value="1"/>
</dbReference>
<proteinExistence type="inferred from homology"/>
<feature type="signal peptide" evidence="2">
    <location>
        <begin position="1"/>
        <end position="22"/>
    </location>
</feature>
<dbReference type="InterPro" id="IPR058792">
    <property type="entry name" value="Beta-barrel_RND_2"/>
</dbReference>
<dbReference type="NCBIfam" id="TIGR01730">
    <property type="entry name" value="RND_mfp"/>
    <property type="match status" value="1"/>
</dbReference>
<dbReference type="SUPFAM" id="SSF111369">
    <property type="entry name" value="HlyD-like secretion proteins"/>
    <property type="match status" value="1"/>
</dbReference>
<dbReference type="PROSITE" id="PS51257">
    <property type="entry name" value="PROKAR_LIPOPROTEIN"/>
    <property type="match status" value="1"/>
</dbReference>